<proteinExistence type="inferred from homology"/>
<organism evidence="3 4">
    <name type="scientific">Oceanibaculum indicum</name>
    <dbReference type="NCBI Taxonomy" id="526216"/>
    <lineage>
        <taxon>Bacteria</taxon>
        <taxon>Pseudomonadati</taxon>
        <taxon>Pseudomonadota</taxon>
        <taxon>Alphaproteobacteria</taxon>
        <taxon>Rhodospirillales</taxon>
        <taxon>Oceanibaculaceae</taxon>
        <taxon>Oceanibaculum</taxon>
    </lineage>
</organism>
<dbReference type="OrthoDB" id="7347735at2"/>
<gene>
    <name evidence="3" type="ORF">BCL74_0289</name>
</gene>
<dbReference type="Proteomes" id="UP000277424">
    <property type="component" value="Unassembled WGS sequence"/>
</dbReference>
<dbReference type="PANTHER" id="PTHR10672">
    <property type="entry name" value="ADDUCIN"/>
    <property type="match status" value="1"/>
</dbReference>
<comment type="caution">
    <text evidence="3">The sequence shown here is derived from an EMBL/GenBank/DDBJ whole genome shotgun (WGS) entry which is preliminary data.</text>
</comment>
<protein>
    <submittedName>
        <fullName evidence="3">Ribulose-5-phosphate 4-epimerase/fuculose-1-phosphate aldolase</fullName>
    </submittedName>
</protein>
<accession>A0A420WNA7</accession>
<dbReference type="PANTHER" id="PTHR10672:SF3">
    <property type="entry name" value="PROTEIN HU-LI TAI SHAO"/>
    <property type="match status" value="1"/>
</dbReference>
<dbReference type="InterPro" id="IPR051017">
    <property type="entry name" value="Aldolase-II_Adducin_sf"/>
</dbReference>
<feature type="domain" description="Class II aldolase/adducin N-terminal" evidence="2">
    <location>
        <begin position="18"/>
        <end position="193"/>
    </location>
</feature>
<dbReference type="EMBL" id="RBIG01000001">
    <property type="protein sequence ID" value="RKQ72521.1"/>
    <property type="molecule type" value="Genomic_DNA"/>
</dbReference>
<comment type="similarity">
    <text evidence="1">Belongs to the aldolase class II family.</text>
</comment>
<dbReference type="GO" id="GO:0051015">
    <property type="term" value="F:actin filament binding"/>
    <property type="evidence" value="ECO:0007669"/>
    <property type="project" value="TreeGrafter"/>
</dbReference>
<dbReference type="Gene3D" id="3.40.225.10">
    <property type="entry name" value="Class II aldolase/adducin N-terminal domain"/>
    <property type="match status" value="1"/>
</dbReference>
<evidence type="ECO:0000259" key="2">
    <source>
        <dbReference type="SMART" id="SM01007"/>
    </source>
</evidence>
<dbReference type="AlphaFoldDB" id="A0A420WNA7"/>
<evidence type="ECO:0000256" key="1">
    <source>
        <dbReference type="ARBA" id="ARBA00037961"/>
    </source>
</evidence>
<dbReference type="InterPro" id="IPR001303">
    <property type="entry name" value="Aldolase_II/adducin_N"/>
</dbReference>
<dbReference type="SMART" id="SM01007">
    <property type="entry name" value="Aldolase_II"/>
    <property type="match status" value="1"/>
</dbReference>
<dbReference type="RefSeq" id="WP_121216984.1">
    <property type="nucleotide sequence ID" value="NZ_RBIG01000001.1"/>
</dbReference>
<dbReference type="InterPro" id="IPR036409">
    <property type="entry name" value="Aldolase_II/adducin_N_sf"/>
</dbReference>
<name>A0A420WNA7_9PROT</name>
<evidence type="ECO:0000313" key="4">
    <source>
        <dbReference type="Proteomes" id="UP000277424"/>
    </source>
</evidence>
<dbReference type="SUPFAM" id="SSF53639">
    <property type="entry name" value="AraD/HMP-PK domain-like"/>
    <property type="match status" value="1"/>
</dbReference>
<dbReference type="Pfam" id="PF00596">
    <property type="entry name" value="Aldolase_II"/>
    <property type="match status" value="1"/>
</dbReference>
<sequence>MRDTTLYEASFEEPVLRRDLAATCQLFGLYRLAHVDDGRITVRLPNGVLAKPDDVAFGDMRASDAVIVADGKESDAESRVDADTLAAHRAILAARPEITAVIEVTGGAAAAVACGPEGLLPISQFSLQFYNRIGTEEMAVPGDNLAAGKRAAEALGQHCALLRKGRGMLVAGRTIPEAFVLMFYLIRSCQVQVPAVTGGAELVLPSHEVAEYTAQQYERDPAPGGKREWPALLRMLDRLKPSYTN</sequence>
<reference evidence="3 4" key="1">
    <citation type="submission" date="2018-10" db="EMBL/GenBank/DDBJ databases">
        <title>Comparative analysis of microorganisms from saline springs in Andes Mountain Range, Colombia.</title>
        <authorList>
            <person name="Rubin E."/>
        </authorList>
    </citation>
    <scope>NUCLEOTIDE SEQUENCE [LARGE SCALE GENOMIC DNA]</scope>
    <source>
        <strain evidence="3 4">USBA 36</strain>
    </source>
</reference>
<evidence type="ECO:0000313" key="3">
    <source>
        <dbReference type="EMBL" id="RKQ72521.1"/>
    </source>
</evidence>
<dbReference type="GO" id="GO:0005856">
    <property type="term" value="C:cytoskeleton"/>
    <property type="evidence" value="ECO:0007669"/>
    <property type="project" value="TreeGrafter"/>
</dbReference>